<dbReference type="RefSeq" id="XP_013401418.1">
    <property type="nucleotide sequence ID" value="XM_013545964.1"/>
</dbReference>
<protein>
    <submittedName>
        <fullName evidence="3">Uncharacterized protein KIAA0930 homolog isoform X1</fullName>
    </submittedName>
    <submittedName>
        <fullName evidence="4">Uncharacterized protein KIAA0930 homolog isoform X2</fullName>
    </submittedName>
</protein>
<dbReference type="KEGG" id="lak:106167241"/>
<keyword evidence="2" id="KW-1185">Reference proteome</keyword>
<reference evidence="3 4" key="1">
    <citation type="submission" date="2025-04" db="UniProtKB">
        <authorList>
            <consortium name="RefSeq"/>
        </authorList>
    </citation>
    <scope>IDENTIFICATION</scope>
    <source>
        <tissue evidence="3 4">Gonads</tissue>
    </source>
</reference>
<feature type="region of interest" description="Disordered" evidence="1">
    <location>
        <begin position="279"/>
        <end position="312"/>
    </location>
</feature>
<dbReference type="GeneID" id="106167241"/>
<dbReference type="OrthoDB" id="1906921at2759"/>
<organism evidence="2 3">
    <name type="scientific">Lingula anatina</name>
    <name type="common">Brachiopod</name>
    <name type="synonym">Lingula unguis</name>
    <dbReference type="NCBI Taxonomy" id="7574"/>
    <lineage>
        <taxon>Eukaryota</taxon>
        <taxon>Metazoa</taxon>
        <taxon>Spiralia</taxon>
        <taxon>Lophotrochozoa</taxon>
        <taxon>Brachiopoda</taxon>
        <taxon>Linguliformea</taxon>
        <taxon>Lingulata</taxon>
        <taxon>Lingulida</taxon>
        <taxon>Linguloidea</taxon>
        <taxon>Lingulidae</taxon>
        <taxon>Lingula</taxon>
    </lineage>
</organism>
<dbReference type="InterPro" id="IPR019141">
    <property type="entry name" value="DUF2045"/>
</dbReference>
<dbReference type="STRING" id="7574.A0A1S3IT87"/>
<dbReference type="RefSeq" id="XP_013401417.1">
    <property type="nucleotide sequence ID" value="XM_013545963.1"/>
</dbReference>
<accession>A0A1S3IT87</accession>
<evidence type="ECO:0000313" key="2">
    <source>
        <dbReference type="Proteomes" id="UP000085678"/>
    </source>
</evidence>
<evidence type="ECO:0000313" key="4">
    <source>
        <dbReference type="RefSeq" id="XP_013401418.1"/>
    </source>
</evidence>
<evidence type="ECO:0000256" key="1">
    <source>
        <dbReference type="SAM" id="MobiDB-lite"/>
    </source>
</evidence>
<dbReference type="Pfam" id="PF09741">
    <property type="entry name" value="DUF2045"/>
    <property type="match status" value="1"/>
</dbReference>
<dbReference type="AlphaFoldDB" id="A0A1S3IT87"/>
<name>A0A1S3IT87_LINAN</name>
<evidence type="ECO:0000313" key="3">
    <source>
        <dbReference type="RefSeq" id="XP_013401417.1"/>
    </source>
</evidence>
<dbReference type="Proteomes" id="UP000085678">
    <property type="component" value="Unplaced"/>
</dbReference>
<sequence>MAAEENMVIKRSSSLQRLLASIKQHRERDSKRSSSNSSEDGFVVVNSSKETFWTRIFSQHFLEGGGDGNDARDDMMFYVKKNLGGKSRLTAQADIDVYRKDSKKLPTLGDPAIDWEETVYLNVILHQIEYQLTCAVCSRTGDKELQILKKISQKVYASPSRRQMESKGTEEIMTYPDIFFMIDDFEEIFSDIIIRDSEMVCVELVASDRMGEHHGVIFLGSVRYDALRRVYDTRASLSHRMASSMSLGLFSGNRRVEFLKMRGPGSKGFAEMAVSRVQGTGVDTPASTPDSENFPENGFEEAPNPPQRRMSDPSQAIQWVKSSFRRGMKKSQSAQENVDDVSSNNCQEVEASNLLDGNTILKTGVELTKPDNYGFIGKSFGQAWHWFKERRRATSPALNAYLTYVTLPWHLIIADVLEPRQQPVLTF</sequence>
<dbReference type="PANTHER" id="PTHR21477">
    <property type="entry name" value="ZGC:172139"/>
    <property type="match status" value="1"/>
</dbReference>
<gene>
    <name evidence="3 4" type="primary">LOC106167241</name>
</gene>
<proteinExistence type="predicted"/>
<dbReference type="PANTHER" id="PTHR21477:SF13">
    <property type="entry name" value="KIAA0930"/>
    <property type="match status" value="1"/>
</dbReference>